<evidence type="ECO:0000256" key="7">
    <source>
        <dbReference type="ARBA" id="ARBA00023098"/>
    </source>
</evidence>
<keyword evidence="11" id="KW-1133">Transmembrane helix</keyword>
<dbReference type="GO" id="GO:0005524">
    <property type="term" value="F:ATP binding"/>
    <property type="evidence" value="ECO:0007669"/>
    <property type="project" value="UniProtKB-KW"/>
</dbReference>
<keyword evidence="10" id="KW-0963">Cytoplasm</keyword>
<comment type="pathway">
    <text evidence="1 10">Lipid metabolism; malonyl-CoA biosynthesis; malonyl-CoA from acetyl-CoA: step 1/1.</text>
</comment>
<feature type="transmembrane region" description="Helical" evidence="11">
    <location>
        <begin position="350"/>
        <end position="367"/>
    </location>
</feature>
<dbReference type="PANTHER" id="PTHR42853:SF3">
    <property type="entry name" value="ACETYL-COENZYME A CARBOXYLASE CARBOXYL TRANSFERASE SUBUNIT ALPHA, CHLOROPLASTIC"/>
    <property type="match status" value="1"/>
</dbReference>
<organism evidence="13 14">
    <name type="scientific">Candidatus Fonsibacter lacus</name>
    <dbReference type="NCBI Taxonomy" id="2576439"/>
    <lineage>
        <taxon>Bacteria</taxon>
        <taxon>Pseudomonadati</taxon>
        <taxon>Pseudomonadota</taxon>
        <taxon>Alphaproteobacteria</taxon>
        <taxon>Candidatus Pelagibacterales</taxon>
        <taxon>Candidatus Pelagibacterales incertae sedis</taxon>
        <taxon>Candidatus Fonsibacter</taxon>
    </lineage>
</organism>
<dbReference type="GO" id="GO:0003989">
    <property type="term" value="F:acetyl-CoA carboxylase activity"/>
    <property type="evidence" value="ECO:0007669"/>
    <property type="project" value="InterPro"/>
</dbReference>
<protein>
    <recommendedName>
        <fullName evidence="10">Acetyl-coenzyme A carboxylase carboxyl transferase subunit alpha</fullName>
        <shortName evidence="10">ACCase subunit alpha</shortName>
        <shortName evidence="10">Acetyl-CoA carboxylase carboxyltransferase subunit alpha</shortName>
        <ecNumber evidence="10">2.1.3.15</ecNumber>
    </recommendedName>
</protein>
<reference evidence="13 14" key="1">
    <citation type="submission" date="2018-10" db="EMBL/GenBank/DDBJ databases">
        <title>Iterative Subtractive Binning of Freshwater Chronoseries Metagenomes Recovers Nearly Complete Genomes from over Four Hundred Novel Species.</title>
        <authorList>
            <person name="Rodriguez-R L.M."/>
            <person name="Tsementzi D."/>
            <person name="Luo C."/>
            <person name="Konstantinidis K.T."/>
        </authorList>
    </citation>
    <scope>NUCLEOTIDE SEQUENCE [LARGE SCALE GENOMIC DNA]</scope>
    <source>
        <strain evidence="13">WB7_2B_003</strain>
    </source>
</reference>
<evidence type="ECO:0000256" key="2">
    <source>
        <dbReference type="ARBA" id="ARBA00022516"/>
    </source>
</evidence>
<dbReference type="NCBIfam" id="NF004344">
    <property type="entry name" value="PRK05724.1"/>
    <property type="match status" value="1"/>
</dbReference>
<dbReference type="InterPro" id="IPR011763">
    <property type="entry name" value="COA_CT_C"/>
</dbReference>
<evidence type="ECO:0000313" key="13">
    <source>
        <dbReference type="EMBL" id="NCU62616.1"/>
    </source>
</evidence>
<dbReference type="UniPathway" id="UPA00655">
    <property type="reaction ID" value="UER00711"/>
</dbReference>
<dbReference type="PRINTS" id="PR01069">
    <property type="entry name" value="ACCCTRFRASEA"/>
</dbReference>
<evidence type="ECO:0000256" key="10">
    <source>
        <dbReference type="HAMAP-Rule" id="MF_00823"/>
    </source>
</evidence>
<sequence length="368" mass="41672">MNYLDFEDDIKALDQRVQELKAPYLAKGINVIENPTVVDAERRLNEEIEKAYANLNRWQKTKVARHEFRPRSIHYIQKIFPDFTNLSGDRLYGEDQSVLAGFATLDGVSVLVIGQEKGNDTQSRIQRNFGMMRPEGYRKSMRLMNLADRLNIPIITFIDTPGAYPGKGAEERGQAEAIAKCIECCLNVKVPMISVVIGEGGSGGAIALATANKVLMLEYSVYSVISPEGCASILWRDPKKAKEAAEAMKISSQDLFENKIIDEIIKEPKGGAHRNHDEMITNVTMSIKKNLNELMKISAEELIYQRKNRFLSIGRDVMITKEEFYKDTHINTVTFNPFNWKLLLQNNRRLVVTVVVIIILFILALIFA</sequence>
<keyword evidence="6 10" id="KW-0067">ATP-binding</keyword>
<evidence type="ECO:0000256" key="9">
    <source>
        <dbReference type="ARBA" id="ARBA00049152"/>
    </source>
</evidence>
<keyword evidence="4 10" id="KW-0547">Nucleotide-binding</keyword>
<keyword evidence="3 10" id="KW-0808">Transferase</keyword>
<dbReference type="InterPro" id="IPR029045">
    <property type="entry name" value="ClpP/crotonase-like_dom_sf"/>
</dbReference>
<keyword evidence="8 10" id="KW-0275">Fatty acid biosynthesis</keyword>
<name>A0A845S8P0_9PROT</name>
<comment type="subunit">
    <text evidence="10">Acetyl-CoA carboxylase is a heterohexamer composed of biotin carboxyl carrier protein (AccB), biotin carboxylase (AccC) and two subunits each of ACCase subunit alpha (AccA) and ACCase subunit beta (AccD).</text>
</comment>
<accession>A0A845S8P0</accession>
<dbReference type="Proteomes" id="UP000572953">
    <property type="component" value="Unassembled WGS sequence"/>
</dbReference>
<dbReference type="PROSITE" id="PS50989">
    <property type="entry name" value="COA_CT_CTER"/>
    <property type="match status" value="1"/>
</dbReference>
<proteinExistence type="inferred from homology"/>
<keyword evidence="11" id="KW-0472">Membrane</keyword>
<keyword evidence="13" id="KW-0436">Ligase</keyword>
<keyword evidence="7 10" id="KW-0443">Lipid metabolism</keyword>
<keyword evidence="5 10" id="KW-0276">Fatty acid metabolism</keyword>
<dbReference type="GO" id="GO:0016743">
    <property type="term" value="F:carboxyl- or carbamoyltransferase activity"/>
    <property type="evidence" value="ECO:0007669"/>
    <property type="project" value="UniProtKB-UniRule"/>
</dbReference>
<dbReference type="InterPro" id="IPR001095">
    <property type="entry name" value="Acetyl_CoA_COase_a_su"/>
</dbReference>
<dbReference type="SUPFAM" id="SSF52096">
    <property type="entry name" value="ClpP/crotonase"/>
    <property type="match status" value="1"/>
</dbReference>
<comment type="similarity">
    <text evidence="10">Belongs to the AccA family.</text>
</comment>
<comment type="subcellular location">
    <subcellularLocation>
        <location evidence="10">Cytoplasm</location>
    </subcellularLocation>
</comment>
<dbReference type="NCBIfam" id="NF041504">
    <property type="entry name" value="AccA_sub"/>
    <property type="match status" value="1"/>
</dbReference>
<gene>
    <name evidence="10" type="primary">accA</name>
    <name evidence="13" type="ORF">EBV78_00745</name>
</gene>
<evidence type="ECO:0000256" key="4">
    <source>
        <dbReference type="ARBA" id="ARBA00022741"/>
    </source>
</evidence>
<keyword evidence="2 10" id="KW-0444">Lipid biosynthesis</keyword>
<dbReference type="Gene3D" id="3.90.226.10">
    <property type="entry name" value="2-enoyl-CoA Hydratase, Chain A, domain 1"/>
    <property type="match status" value="1"/>
</dbReference>
<comment type="caution">
    <text evidence="13">The sequence shown here is derived from an EMBL/GenBank/DDBJ whole genome shotgun (WGS) entry which is preliminary data.</text>
</comment>
<dbReference type="EMBL" id="RGGN01000012">
    <property type="protein sequence ID" value="NCU62616.1"/>
    <property type="molecule type" value="Genomic_DNA"/>
</dbReference>
<dbReference type="GO" id="GO:0006633">
    <property type="term" value="P:fatty acid biosynthetic process"/>
    <property type="evidence" value="ECO:0007669"/>
    <property type="project" value="UniProtKB-KW"/>
</dbReference>
<keyword evidence="11" id="KW-0812">Transmembrane</keyword>
<dbReference type="PANTHER" id="PTHR42853">
    <property type="entry name" value="ACETYL-COENZYME A CARBOXYLASE CARBOXYL TRANSFERASE SUBUNIT ALPHA"/>
    <property type="match status" value="1"/>
</dbReference>
<evidence type="ECO:0000256" key="5">
    <source>
        <dbReference type="ARBA" id="ARBA00022832"/>
    </source>
</evidence>
<evidence type="ECO:0000256" key="11">
    <source>
        <dbReference type="SAM" id="Phobius"/>
    </source>
</evidence>
<comment type="catalytic activity">
    <reaction evidence="9 10">
        <text>N(6)-carboxybiotinyl-L-lysyl-[protein] + acetyl-CoA = N(6)-biotinyl-L-lysyl-[protein] + malonyl-CoA</text>
        <dbReference type="Rhea" id="RHEA:54728"/>
        <dbReference type="Rhea" id="RHEA-COMP:10505"/>
        <dbReference type="Rhea" id="RHEA-COMP:10506"/>
        <dbReference type="ChEBI" id="CHEBI:57288"/>
        <dbReference type="ChEBI" id="CHEBI:57384"/>
        <dbReference type="ChEBI" id="CHEBI:83144"/>
        <dbReference type="ChEBI" id="CHEBI:83145"/>
        <dbReference type="EC" id="2.1.3.15"/>
    </reaction>
</comment>
<comment type="function">
    <text evidence="10">Component of the acetyl coenzyme A carboxylase (ACC) complex. First, biotin carboxylase catalyzes the carboxylation of biotin on its carrier protein (BCCP) and then the CO(2) group is transferred by the carboxyltransferase to acetyl-CoA to form malonyl-CoA.</text>
</comment>
<evidence type="ECO:0000256" key="1">
    <source>
        <dbReference type="ARBA" id="ARBA00004956"/>
    </source>
</evidence>
<dbReference type="GO" id="GO:0009317">
    <property type="term" value="C:acetyl-CoA carboxylase complex"/>
    <property type="evidence" value="ECO:0007669"/>
    <property type="project" value="InterPro"/>
</dbReference>
<evidence type="ECO:0000313" key="14">
    <source>
        <dbReference type="Proteomes" id="UP000572953"/>
    </source>
</evidence>
<dbReference type="AlphaFoldDB" id="A0A845S8P0"/>
<feature type="domain" description="CoA carboxyltransferase C-terminal" evidence="12">
    <location>
        <begin position="43"/>
        <end position="293"/>
    </location>
</feature>
<evidence type="ECO:0000256" key="6">
    <source>
        <dbReference type="ARBA" id="ARBA00022840"/>
    </source>
</evidence>
<evidence type="ECO:0000259" key="12">
    <source>
        <dbReference type="PROSITE" id="PS50989"/>
    </source>
</evidence>
<evidence type="ECO:0000256" key="3">
    <source>
        <dbReference type="ARBA" id="ARBA00022679"/>
    </source>
</evidence>
<evidence type="ECO:0000256" key="8">
    <source>
        <dbReference type="ARBA" id="ARBA00023160"/>
    </source>
</evidence>
<dbReference type="HAMAP" id="MF_00823">
    <property type="entry name" value="AcetylCoA_CT_alpha"/>
    <property type="match status" value="1"/>
</dbReference>
<dbReference type="EC" id="2.1.3.15" evidence="10"/>
<dbReference type="GO" id="GO:2001295">
    <property type="term" value="P:malonyl-CoA biosynthetic process"/>
    <property type="evidence" value="ECO:0007669"/>
    <property type="project" value="UniProtKB-UniRule"/>
</dbReference>
<dbReference type="Pfam" id="PF03255">
    <property type="entry name" value="ACCA"/>
    <property type="match status" value="1"/>
</dbReference>
<dbReference type="NCBIfam" id="TIGR00513">
    <property type="entry name" value="accA"/>
    <property type="match status" value="1"/>
</dbReference>